<organism evidence="9 10">
    <name type="scientific">Stakelama saccharophila</name>
    <dbReference type="NCBI Taxonomy" id="3075605"/>
    <lineage>
        <taxon>Bacteria</taxon>
        <taxon>Pseudomonadati</taxon>
        <taxon>Pseudomonadota</taxon>
        <taxon>Alphaproteobacteria</taxon>
        <taxon>Sphingomonadales</taxon>
        <taxon>Sphingomonadaceae</taxon>
        <taxon>Stakelama</taxon>
    </lineage>
</organism>
<dbReference type="Pfam" id="PF04093">
    <property type="entry name" value="MreD"/>
    <property type="match status" value="1"/>
</dbReference>
<feature type="transmembrane region" description="Helical" evidence="8">
    <location>
        <begin position="142"/>
        <end position="161"/>
    </location>
</feature>
<gene>
    <name evidence="9" type="primary">mreD</name>
    <name evidence="9" type="ORF">RPR59_08065</name>
</gene>
<evidence type="ECO:0000313" key="10">
    <source>
        <dbReference type="Proteomes" id="UP001302249"/>
    </source>
</evidence>
<evidence type="ECO:0000256" key="3">
    <source>
        <dbReference type="ARBA" id="ARBA00022475"/>
    </source>
</evidence>
<evidence type="ECO:0000256" key="1">
    <source>
        <dbReference type="ARBA" id="ARBA00004651"/>
    </source>
</evidence>
<dbReference type="InterPro" id="IPR007227">
    <property type="entry name" value="Cell_shape_determining_MreD"/>
</dbReference>
<sequence length="170" mass="18663">MRPPSRLPLGTAAAPSRSGWKAPVSILAGSAMTLLPVVATIPILPPFGLMMLMAWRLLRPDVFRPWAPLLFGLFDDLLSGQPLGSAMLLWTICFVAVDVVDSRLVWRDFWQNWLIAAAAIAFCLSVGRLIATPFGAHVDTVLLLQILVSIALFPLTFLLCARLDGRERRS</sequence>
<name>A0ABZ0B738_9SPHN</name>
<feature type="transmembrane region" description="Helical" evidence="8">
    <location>
        <begin position="112"/>
        <end position="130"/>
    </location>
</feature>
<dbReference type="EMBL" id="CP135076">
    <property type="protein sequence ID" value="WNO52436.1"/>
    <property type="molecule type" value="Genomic_DNA"/>
</dbReference>
<reference evidence="9 10" key="1">
    <citation type="submission" date="2023-09" db="EMBL/GenBank/DDBJ databases">
        <authorList>
            <person name="Rey-Velasco X."/>
        </authorList>
    </citation>
    <scope>NUCLEOTIDE SEQUENCE [LARGE SCALE GENOMIC DNA]</scope>
    <source>
        <strain evidence="9 10">W311</strain>
    </source>
</reference>
<keyword evidence="7 8" id="KW-0472">Membrane</keyword>
<evidence type="ECO:0000256" key="6">
    <source>
        <dbReference type="ARBA" id="ARBA00022989"/>
    </source>
</evidence>
<accession>A0ABZ0B738</accession>
<proteinExistence type="inferred from homology"/>
<keyword evidence="4 8" id="KW-0812">Transmembrane</keyword>
<comment type="subcellular location">
    <subcellularLocation>
        <location evidence="1">Cell membrane</location>
        <topology evidence="1">Multi-pass membrane protein</topology>
    </subcellularLocation>
</comment>
<feature type="transmembrane region" description="Helical" evidence="8">
    <location>
        <begin position="78"/>
        <end position="100"/>
    </location>
</feature>
<dbReference type="RefSeq" id="WP_313912877.1">
    <property type="nucleotide sequence ID" value="NZ_CP135076.1"/>
</dbReference>
<evidence type="ECO:0000256" key="8">
    <source>
        <dbReference type="SAM" id="Phobius"/>
    </source>
</evidence>
<dbReference type="Proteomes" id="UP001302249">
    <property type="component" value="Chromosome"/>
</dbReference>
<evidence type="ECO:0000256" key="7">
    <source>
        <dbReference type="ARBA" id="ARBA00023136"/>
    </source>
</evidence>
<evidence type="ECO:0000313" key="9">
    <source>
        <dbReference type="EMBL" id="WNO52436.1"/>
    </source>
</evidence>
<keyword evidence="10" id="KW-1185">Reference proteome</keyword>
<keyword evidence="5" id="KW-0133">Cell shape</keyword>
<evidence type="ECO:0000256" key="2">
    <source>
        <dbReference type="ARBA" id="ARBA00007776"/>
    </source>
</evidence>
<comment type="similarity">
    <text evidence="2">Belongs to the MreD family.</text>
</comment>
<protein>
    <submittedName>
        <fullName evidence="9">Rod shape-determining protein MreD</fullName>
    </submittedName>
</protein>
<keyword evidence="3" id="KW-1003">Cell membrane</keyword>
<feature type="transmembrane region" description="Helical" evidence="8">
    <location>
        <begin position="34"/>
        <end position="58"/>
    </location>
</feature>
<keyword evidence="6 8" id="KW-1133">Transmembrane helix</keyword>
<evidence type="ECO:0000256" key="5">
    <source>
        <dbReference type="ARBA" id="ARBA00022960"/>
    </source>
</evidence>
<evidence type="ECO:0000256" key="4">
    <source>
        <dbReference type="ARBA" id="ARBA00022692"/>
    </source>
</evidence>